<organism evidence="1 2">
    <name type="scientific">Carya illinoinensis</name>
    <name type="common">Pecan</name>
    <dbReference type="NCBI Taxonomy" id="32201"/>
    <lineage>
        <taxon>Eukaryota</taxon>
        <taxon>Viridiplantae</taxon>
        <taxon>Streptophyta</taxon>
        <taxon>Embryophyta</taxon>
        <taxon>Tracheophyta</taxon>
        <taxon>Spermatophyta</taxon>
        <taxon>Magnoliopsida</taxon>
        <taxon>eudicotyledons</taxon>
        <taxon>Gunneridae</taxon>
        <taxon>Pentapetalae</taxon>
        <taxon>rosids</taxon>
        <taxon>fabids</taxon>
        <taxon>Fagales</taxon>
        <taxon>Juglandaceae</taxon>
        <taxon>Carya</taxon>
    </lineage>
</organism>
<dbReference type="PANTHER" id="PTHR24121:SF15">
    <property type="entry name" value="ANKYRIN REPEAT PROTEIN"/>
    <property type="match status" value="1"/>
</dbReference>
<evidence type="ECO:0000313" key="2">
    <source>
        <dbReference type="Proteomes" id="UP000811609"/>
    </source>
</evidence>
<accession>A0A8T1PN27</accession>
<proteinExistence type="predicted"/>
<comment type="caution">
    <text evidence="1">The sequence shown here is derived from an EMBL/GenBank/DDBJ whole genome shotgun (WGS) entry which is preliminary data.</text>
</comment>
<dbReference type="AlphaFoldDB" id="A0A8T1PN27"/>
<dbReference type="PANTHER" id="PTHR24121">
    <property type="entry name" value="NO MECHANORECEPTOR POTENTIAL C, ISOFORM D-RELATED"/>
    <property type="match status" value="1"/>
</dbReference>
<evidence type="ECO:0000313" key="1">
    <source>
        <dbReference type="EMBL" id="KAG6645849.1"/>
    </source>
</evidence>
<dbReference type="SMART" id="SM00248">
    <property type="entry name" value="ANK"/>
    <property type="match status" value="4"/>
</dbReference>
<dbReference type="InterPro" id="IPR002110">
    <property type="entry name" value="Ankyrin_rpt"/>
</dbReference>
<keyword evidence="2" id="KW-1185">Reference proteome</keyword>
<dbReference type="Pfam" id="PF12796">
    <property type="entry name" value="Ank_2"/>
    <property type="match status" value="1"/>
</dbReference>
<name>A0A8T1PN27_CARIL</name>
<dbReference type="Proteomes" id="UP000811609">
    <property type="component" value="Chromosome 8"/>
</dbReference>
<sequence length="235" mass="26228">MEYSRIDRGLSRGEGGMILFEMVLNGKWGDVVNTCTENPFFLVNSITRTNDTLLHLAVSGGQVETVQKMINIIKELPDPEKSVRSRNNRGNTALHLAAVVGNVAMCRCIAEVHPSLIVARNEEEETPLYLAVFFGKKQAFQCFYDLCPIRERDSGSRNTRTGDTILHCAISEDHFDLALRIIELYDGKELEKAVNEEGVTPLHLLAAKPLAFPSGSLLLLGFCKKIIYHCMYPSI</sequence>
<protein>
    <submittedName>
        <fullName evidence="1">Uncharacterized protein</fullName>
    </submittedName>
</protein>
<dbReference type="EMBL" id="CM031816">
    <property type="protein sequence ID" value="KAG6645849.1"/>
    <property type="molecule type" value="Genomic_DNA"/>
</dbReference>
<reference evidence="1" key="1">
    <citation type="submission" date="2020-12" db="EMBL/GenBank/DDBJ databases">
        <title>WGS assembly of Carya illinoinensis cv. Pawnee.</title>
        <authorList>
            <person name="Platts A."/>
            <person name="Shu S."/>
            <person name="Wright S."/>
            <person name="Barry K."/>
            <person name="Edger P."/>
            <person name="Pires J.C."/>
            <person name="Schmutz J."/>
        </authorList>
    </citation>
    <scope>NUCLEOTIDE SEQUENCE</scope>
    <source>
        <tissue evidence="1">Leaf</tissue>
    </source>
</reference>
<gene>
    <name evidence="1" type="ORF">CIPAW_08G151700</name>
</gene>